<dbReference type="Pfam" id="PF05699">
    <property type="entry name" value="Dimer_Tnp_hAT"/>
    <property type="match status" value="1"/>
</dbReference>
<dbReference type="AlphaFoldDB" id="A0A1S4C3E3"/>
<organism evidence="2">
    <name type="scientific">Nicotiana tabacum</name>
    <name type="common">Common tobacco</name>
    <dbReference type="NCBI Taxonomy" id="4097"/>
    <lineage>
        <taxon>Eukaryota</taxon>
        <taxon>Viridiplantae</taxon>
        <taxon>Streptophyta</taxon>
        <taxon>Embryophyta</taxon>
        <taxon>Tracheophyta</taxon>
        <taxon>Spermatophyta</taxon>
        <taxon>Magnoliopsida</taxon>
        <taxon>eudicotyledons</taxon>
        <taxon>Gunneridae</taxon>
        <taxon>Pentapetalae</taxon>
        <taxon>asterids</taxon>
        <taxon>lamiids</taxon>
        <taxon>Solanales</taxon>
        <taxon>Solanaceae</taxon>
        <taxon>Nicotianoideae</taxon>
        <taxon>Nicotianeae</taxon>
        <taxon>Nicotiana</taxon>
    </lineage>
</organism>
<dbReference type="SUPFAM" id="SSF53098">
    <property type="entry name" value="Ribonuclease H-like"/>
    <property type="match status" value="1"/>
</dbReference>
<dbReference type="InterPro" id="IPR008906">
    <property type="entry name" value="HATC_C_dom"/>
</dbReference>
<protein>
    <recommendedName>
        <fullName evidence="1">HAT C-terminal dimerisation domain-containing protein</fullName>
    </recommendedName>
</protein>
<sequence length="260" mass="29834">RRDQLRDHQAELLEKLLENGELQSGKGLNQERRLQRLGDTRWGSHCRTLDNFVVLFSSIVHVLEVVECEGSEADDRLQAEAFLSKALQKKEQDIVNAMVFLYLTKERLQELNNRFDVVSGNLLLGMASLNPVNSFANFDKEKIITLAKYYPDEFGELKLRDLSHQLDTFILHMRHGDLRFSDSKGIGDLEKALVEANLAESYSLVYLLIKLTLILPVMTATMERAFSSMKYIKDELRSSISDTFLNGCLVCYFEKEVFTN</sequence>
<dbReference type="PANTHER" id="PTHR11697">
    <property type="entry name" value="GENERAL TRANSCRIPTION FACTOR 2-RELATED ZINC FINGER PROTEIN"/>
    <property type="match status" value="1"/>
</dbReference>
<gene>
    <name evidence="2" type="primary">LOC107814747</name>
</gene>
<dbReference type="PaxDb" id="4097-A0A1S4C3E3"/>
<dbReference type="InterPro" id="IPR012337">
    <property type="entry name" value="RNaseH-like_sf"/>
</dbReference>
<dbReference type="RefSeq" id="XP_016495682.1">
    <property type="nucleotide sequence ID" value="XM_016640196.1"/>
</dbReference>
<evidence type="ECO:0000313" key="2">
    <source>
        <dbReference type="RefSeq" id="XP_016495682.1"/>
    </source>
</evidence>
<feature type="non-terminal residue" evidence="2">
    <location>
        <position position="260"/>
    </location>
</feature>
<dbReference type="GO" id="GO:0046983">
    <property type="term" value="F:protein dimerization activity"/>
    <property type="evidence" value="ECO:0007669"/>
    <property type="project" value="InterPro"/>
</dbReference>
<reference evidence="2" key="1">
    <citation type="submission" date="2025-08" db="UniProtKB">
        <authorList>
            <consortium name="RefSeq"/>
        </authorList>
    </citation>
    <scope>IDENTIFICATION</scope>
</reference>
<proteinExistence type="predicted"/>
<accession>A0A1S4C3E3</accession>
<dbReference type="PANTHER" id="PTHR11697:SF230">
    <property type="entry name" value="ZINC FINGER, MYM DOMAIN CONTAINING 1"/>
    <property type="match status" value="1"/>
</dbReference>
<feature type="domain" description="HAT C-terminal dimerisation" evidence="1">
    <location>
        <begin position="200"/>
        <end position="243"/>
    </location>
</feature>
<evidence type="ECO:0000259" key="1">
    <source>
        <dbReference type="Pfam" id="PF05699"/>
    </source>
</evidence>
<dbReference type="STRING" id="4097.A0A1S4C3E3"/>
<dbReference type="InterPro" id="IPR055298">
    <property type="entry name" value="AtLOH3-like"/>
</dbReference>
<dbReference type="KEGG" id="nta:107814747"/>
<dbReference type="OrthoDB" id="6621980at2759"/>
<name>A0A1S4C3E3_TOBAC</name>
<feature type="non-terminal residue" evidence="2">
    <location>
        <position position="1"/>
    </location>
</feature>